<dbReference type="InterPro" id="IPR010167">
    <property type="entry name" value="NH2A_AcTrfase"/>
</dbReference>
<name>A0A7W0CB62_9BACT</name>
<evidence type="ECO:0000313" key="5">
    <source>
        <dbReference type="Proteomes" id="UP000525298"/>
    </source>
</evidence>
<evidence type="ECO:0000259" key="3">
    <source>
        <dbReference type="PROSITE" id="PS51186"/>
    </source>
</evidence>
<dbReference type="InterPro" id="IPR016181">
    <property type="entry name" value="Acyl_CoA_acyltransferase"/>
</dbReference>
<keyword evidence="2 4" id="KW-0012">Acyltransferase</keyword>
<evidence type="ECO:0000256" key="1">
    <source>
        <dbReference type="ARBA" id="ARBA00022679"/>
    </source>
</evidence>
<protein>
    <submittedName>
        <fullName evidence="4">Amino-acid N-acetyltransferase</fullName>
        <ecNumber evidence="4">2.3.1.1</ecNumber>
    </submittedName>
</protein>
<organism evidence="4 5">
    <name type="scientific">Desulfosalsimonas propionicica</name>
    <dbReference type="NCBI Taxonomy" id="332175"/>
    <lineage>
        <taxon>Bacteria</taxon>
        <taxon>Pseudomonadati</taxon>
        <taxon>Thermodesulfobacteriota</taxon>
        <taxon>Desulfobacteria</taxon>
        <taxon>Desulfobacterales</taxon>
        <taxon>Desulfosalsimonadaceae</taxon>
        <taxon>Desulfosalsimonas</taxon>
    </lineage>
</organism>
<proteinExistence type="predicted"/>
<gene>
    <name evidence="4" type="ORF">HNR65_002842</name>
</gene>
<dbReference type="EMBL" id="JACDUS010000010">
    <property type="protein sequence ID" value="MBA2882490.1"/>
    <property type="molecule type" value="Genomic_DNA"/>
</dbReference>
<dbReference type="GO" id="GO:0004042">
    <property type="term" value="F:L-glutamate N-acetyltransferase activity"/>
    <property type="evidence" value="ECO:0007669"/>
    <property type="project" value="InterPro"/>
</dbReference>
<dbReference type="Proteomes" id="UP000525298">
    <property type="component" value="Unassembled WGS sequence"/>
</dbReference>
<dbReference type="PANTHER" id="PTHR30602:SF12">
    <property type="entry name" value="AMINO-ACID ACETYLTRANSFERASE NAGS1, CHLOROPLASTIC-RELATED"/>
    <property type="match status" value="1"/>
</dbReference>
<dbReference type="PROSITE" id="PS51186">
    <property type="entry name" value="GNAT"/>
    <property type="match status" value="1"/>
</dbReference>
<dbReference type="InterPro" id="IPR000182">
    <property type="entry name" value="GNAT_dom"/>
</dbReference>
<feature type="domain" description="N-acetyltransferase" evidence="3">
    <location>
        <begin position="1"/>
        <end position="143"/>
    </location>
</feature>
<accession>A0A7W0CB62</accession>
<dbReference type="CDD" id="cd04301">
    <property type="entry name" value="NAT_SF"/>
    <property type="match status" value="1"/>
</dbReference>
<keyword evidence="5" id="KW-1185">Reference proteome</keyword>
<evidence type="ECO:0000256" key="2">
    <source>
        <dbReference type="ARBA" id="ARBA00023315"/>
    </source>
</evidence>
<dbReference type="Gene3D" id="3.40.630.30">
    <property type="match status" value="1"/>
</dbReference>
<dbReference type="AlphaFoldDB" id="A0A7W0CB62"/>
<evidence type="ECO:0000313" key="4">
    <source>
        <dbReference type="EMBL" id="MBA2882490.1"/>
    </source>
</evidence>
<dbReference type="SUPFAM" id="SSF55729">
    <property type="entry name" value="Acyl-CoA N-acyltransferases (Nat)"/>
    <property type="match status" value="1"/>
</dbReference>
<comment type="caution">
    <text evidence="4">The sequence shown here is derived from an EMBL/GenBank/DDBJ whole genome shotgun (WGS) entry which is preliminary data.</text>
</comment>
<dbReference type="EC" id="2.3.1.1" evidence="4"/>
<dbReference type="GO" id="GO:0005737">
    <property type="term" value="C:cytoplasm"/>
    <property type="evidence" value="ECO:0007669"/>
    <property type="project" value="InterPro"/>
</dbReference>
<dbReference type="GO" id="GO:0006526">
    <property type="term" value="P:L-arginine biosynthetic process"/>
    <property type="evidence" value="ECO:0007669"/>
    <property type="project" value="InterPro"/>
</dbReference>
<sequence>MIRKATIEDIKPIHALLKYYGAKGDLLARPLSRLYDHLRDFNVYEDEKTGQIVGCCALQFCWEDLAEIRSLAVTEPYMGKDIGTRLLETAFAEAREYKIKKLFTLTYRPDFFKKFGFIVIDKTELPIKIWADCIHCVKFPDCDETAMLKQIA</sequence>
<dbReference type="Pfam" id="PF13508">
    <property type="entry name" value="Acetyltransf_7"/>
    <property type="match status" value="1"/>
</dbReference>
<dbReference type="PANTHER" id="PTHR30602">
    <property type="entry name" value="AMINO-ACID ACETYLTRANSFERASE"/>
    <property type="match status" value="1"/>
</dbReference>
<dbReference type="NCBIfam" id="NF005840">
    <property type="entry name" value="PRK07757.1"/>
    <property type="match status" value="1"/>
</dbReference>
<dbReference type="RefSeq" id="WP_181552125.1">
    <property type="nucleotide sequence ID" value="NZ_JACDUS010000010.1"/>
</dbReference>
<reference evidence="4 5" key="1">
    <citation type="submission" date="2020-07" db="EMBL/GenBank/DDBJ databases">
        <title>Genomic Encyclopedia of Type Strains, Phase IV (KMG-IV): sequencing the most valuable type-strain genomes for metagenomic binning, comparative biology and taxonomic classification.</title>
        <authorList>
            <person name="Goeker M."/>
        </authorList>
    </citation>
    <scope>NUCLEOTIDE SEQUENCE [LARGE SCALE GENOMIC DNA]</scope>
    <source>
        <strain evidence="4 5">DSM 17721</strain>
    </source>
</reference>
<keyword evidence="1 4" id="KW-0808">Transferase</keyword>